<dbReference type="AlphaFoldDB" id="A0A401G3I6"/>
<gene>
    <name evidence="2" type="ORF">DENIS_4761</name>
</gene>
<dbReference type="OrthoDB" id="5348029at2"/>
<feature type="domain" description="Carrier" evidence="1">
    <location>
        <begin position="1"/>
        <end position="73"/>
    </location>
</feature>
<dbReference type="EMBL" id="BEXT01000001">
    <property type="protein sequence ID" value="GBC63763.1"/>
    <property type="molecule type" value="Genomic_DNA"/>
</dbReference>
<protein>
    <submittedName>
        <fullName evidence="2">Acyl carrier protein</fullName>
    </submittedName>
</protein>
<accession>A0A401G3I6</accession>
<comment type="caution">
    <text evidence="2">The sequence shown here is derived from an EMBL/GenBank/DDBJ whole genome shotgun (WGS) entry which is preliminary data.</text>
</comment>
<dbReference type="Pfam" id="PF00550">
    <property type="entry name" value="PP-binding"/>
    <property type="match status" value="1"/>
</dbReference>
<dbReference type="RefSeq" id="WP_124330802.1">
    <property type="nucleotide sequence ID" value="NZ_BEXT01000001.1"/>
</dbReference>
<keyword evidence="3" id="KW-1185">Reference proteome</keyword>
<evidence type="ECO:0000259" key="1">
    <source>
        <dbReference type="PROSITE" id="PS50075"/>
    </source>
</evidence>
<dbReference type="Gene3D" id="1.10.1200.10">
    <property type="entry name" value="ACP-like"/>
    <property type="match status" value="1"/>
</dbReference>
<reference evidence="3" key="1">
    <citation type="submission" date="2017-11" db="EMBL/GenBank/DDBJ databases">
        <authorList>
            <person name="Watanabe M."/>
            <person name="Kojima H."/>
        </authorList>
    </citation>
    <scope>NUCLEOTIDE SEQUENCE [LARGE SCALE GENOMIC DNA]</scope>
    <source>
        <strain evidence="3">Tokyo 01</strain>
    </source>
</reference>
<sequence>MHELLEILQDIRPEHNFSISCDFIGDGLLDSFDIVTLVAALEDRFAFSVNGEDVTPENFRNLEALERFVRGYLTRNPH</sequence>
<dbReference type="InterPro" id="IPR009081">
    <property type="entry name" value="PP-bd_ACP"/>
</dbReference>
<evidence type="ECO:0000313" key="3">
    <source>
        <dbReference type="Proteomes" id="UP000288096"/>
    </source>
</evidence>
<dbReference type="SUPFAM" id="SSF47336">
    <property type="entry name" value="ACP-like"/>
    <property type="match status" value="1"/>
</dbReference>
<organism evidence="2 3">
    <name type="scientific">Desulfonema ishimotonii</name>
    <dbReference type="NCBI Taxonomy" id="45657"/>
    <lineage>
        <taxon>Bacteria</taxon>
        <taxon>Pseudomonadati</taxon>
        <taxon>Thermodesulfobacteriota</taxon>
        <taxon>Desulfobacteria</taxon>
        <taxon>Desulfobacterales</taxon>
        <taxon>Desulfococcaceae</taxon>
        <taxon>Desulfonema</taxon>
    </lineage>
</organism>
<dbReference type="PROSITE" id="PS50075">
    <property type="entry name" value="CARRIER"/>
    <property type="match status" value="1"/>
</dbReference>
<proteinExistence type="predicted"/>
<dbReference type="Proteomes" id="UP000288096">
    <property type="component" value="Unassembled WGS sequence"/>
</dbReference>
<name>A0A401G3I6_9BACT</name>
<evidence type="ECO:0000313" key="2">
    <source>
        <dbReference type="EMBL" id="GBC63763.1"/>
    </source>
</evidence>
<dbReference type="InterPro" id="IPR036736">
    <property type="entry name" value="ACP-like_sf"/>
</dbReference>
<reference evidence="3" key="2">
    <citation type="submission" date="2019-01" db="EMBL/GenBank/DDBJ databases">
        <title>Genome sequence of Desulfonema ishimotonii strain Tokyo 01.</title>
        <authorList>
            <person name="Fukui M."/>
        </authorList>
    </citation>
    <scope>NUCLEOTIDE SEQUENCE [LARGE SCALE GENOMIC DNA]</scope>
    <source>
        <strain evidence="3">Tokyo 01</strain>
    </source>
</reference>